<feature type="region of interest" description="Disordered" evidence="1">
    <location>
        <begin position="355"/>
        <end position="389"/>
    </location>
</feature>
<proteinExistence type="predicted"/>
<dbReference type="EMBL" id="CP002159">
    <property type="protein sequence ID" value="ADL56033.1"/>
    <property type="molecule type" value="Genomic_DNA"/>
</dbReference>
<feature type="compositionally biased region" description="Polar residues" evidence="1">
    <location>
        <begin position="86"/>
        <end position="119"/>
    </location>
</feature>
<name>D9SHU3_GALCS</name>
<keyword evidence="3" id="KW-1185">Reference proteome</keyword>
<gene>
    <name evidence="2" type="ordered locus">Galf_2027</name>
</gene>
<evidence type="ECO:0000313" key="3">
    <source>
        <dbReference type="Proteomes" id="UP000001235"/>
    </source>
</evidence>
<sequence>MAISMAGLASAMQGYNQGLARINTEEAAQREADLSKIKYDQAILDQKNKTDVDGIFGDGAGLGSATAKAETNGQRLMNSAMGLFSAKNTGDAPTSPQPASGGLNSKLTPATQQPGQSISPQALPQMAAPAPNITMESPAVPLAGIDGKPVPAGSQTDAIKVAAPDKAVSPAAQSEQPYKPIFSHAPQMQAKLDAWAALPENTGKDAMYRQAQERIDAIAKIEQSKAHQERMNIGENGLRQLFLANDVSGINKLMQRDMPSGKNYVLKNDLEGSGYTIYDGDKPVNKFADRDALGKAVSMRLHPELYQSASAEAQKAGMVESAKLPSTIEQETVKARVKGEAETKTATDTHVVEKNIADASKSRKQGDYYQAEASSVRSGNGRNGKGGSLTLAQERTNAEVDAARKTVAGMTPQEIAQRTSKTTKTGRENPDYDPNLERKIRIASTRKIGDDEEFDQQGEQADNFDATSRFNAKGIVLGGKPIENYKDSELQKLHGTKTFASPAAKAKIDAELTHRTFVKDSAMKGNSLGELTSSGYKVIDSTGKHIGYYAR</sequence>
<protein>
    <submittedName>
        <fullName evidence="2">Uncharacterized protein</fullName>
    </submittedName>
</protein>
<dbReference type="RefSeq" id="WP_013293965.1">
    <property type="nucleotide sequence ID" value="NC_014394.1"/>
</dbReference>
<feature type="region of interest" description="Disordered" evidence="1">
    <location>
        <begin position="85"/>
        <end position="122"/>
    </location>
</feature>
<feature type="compositionally biased region" description="Basic and acidic residues" evidence="1">
    <location>
        <begin position="355"/>
        <end position="366"/>
    </location>
</feature>
<feature type="region of interest" description="Disordered" evidence="1">
    <location>
        <begin position="415"/>
        <end position="434"/>
    </location>
</feature>
<organism evidence="2 3">
    <name type="scientific">Gallionella capsiferriformans (strain ES-2)</name>
    <name type="common">Gallionella ferruginea capsiferriformans (strain ES-2)</name>
    <dbReference type="NCBI Taxonomy" id="395494"/>
    <lineage>
        <taxon>Bacteria</taxon>
        <taxon>Pseudomonadati</taxon>
        <taxon>Pseudomonadota</taxon>
        <taxon>Betaproteobacteria</taxon>
        <taxon>Nitrosomonadales</taxon>
        <taxon>Gallionellaceae</taxon>
        <taxon>Gallionella</taxon>
    </lineage>
</organism>
<reference evidence="2 3" key="1">
    <citation type="submission" date="2010-08" db="EMBL/GenBank/DDBJ databases">
        <title>Complete sequence of Gallionella capsiferriformans ES-2.</title>
        <authorList>
            <consortium name="US DOE Joint Genome Institute"/>
            <person name="Lucas S."/>
            <person name="Copeland A."/>
            <person name="Lapidus A."/>
            <person name="Cheng J.-F."/>
            <person name="Bruce D."/>
            <person name="Goodwin L."/>
            <person name="Pitluck S."/>
            <person name="Chertkov O."/>
            <person name="Davenport K.W."/>
            <person name="Detter J.C."/>
            <person name="Han C."/>
            <person name="Tapia R."/>
            <person name="Land M."/>
            <person name="Hauser L."/>
            <person name="Chang Y.-J."/>
            <person name="Jeffries C."/>
            <person name="Kyrpides N."/>
            <person name="Ivanova N."/>
            <person name="Mikhailova N."/>
            <person name="Shelobolina E.S."/>
            <person name="Picardal F."/>
            <person name="Roden E."/>
            <person name="Emerson D."/>
            <person name="Woyke T."/>
        </authorList>
    </citation>
    <scope>NUCLEOTIDE SEQUENCE [LARGE SCALE GENOMIC DNA]</scope>
    <source>
        <strain evidence="2 3">ES-2</strain>
    </source>
</reference>
<dbReference type="AlphaFoldDB" id="D9SHU3"/>
<dbReference type="Proteomes" id="UP000001235">
    <property type="component" value="Chromosome"/>
</dbReference>
<dbReference type="OrthoDB" id="9943899at2"/>
<dbReference type="KEGG" id="gca:Galf_2027"/>
<evidence type="ECO:0000313" key="2">
    <source>
        <dbReference type="EMBL" id="ADL56033.1"/>
    </source>
</evidence>
<evidence type="ECO:0000256" key="1">
    <source>
        <dbReference type="SAM" id="MobiDB-lite"/>
    </source>
</evidence>
<accession>D9SHU3</accession>
<dbReference type="HOGENOM" id="CLU_494135_0_0_4"/>
<dbReference type="STRING" id="395494.Galf_2027"/>
<dbReference type="eggNOG" id="COG3170">
    <property type="taxonomic scope" value="Bacteria"/>
</dbReference>
<feature type="compositionally biased region" description="Basic and acidic residues" evidence="1">
    <location>
        <begin position="425"/>
        <end position="434"/>
    </location>
</feature>